<feature type="domain" description="Methyltransferase" evidence="3">
    <location>
        <begin position="41"/>
        <end position="136"/>
    </location>
</feature>
<evidence type="ECO:0000313" key="5">
    <source>
        <dbReference type="Proteomes" id="UP001144323"/>
    </source>
</evidence>
<evidence type="ECO:0000259" key="3">
    <source>
        <dbReference type="Pfam" id="PF13649"/>
    </source>
</evidence>
<dbReference type="Proteomes" id="UP001144323">
    <property type="component" value="Unassembled WGS sequence"/>
</dbReference>
<dbReference type="GO" id="GO:0032259">
    <property type="term" value="P:methylation"/>
    <property type="evidence" value="ECO:0007669"/>
    <property type="project" value="UniProtKB-KW"/>
</dbReference>
<dbReference type="SUPFAM" id="SSF53335">
    <property type="entry name" value="S-adenosyl-L-methionine-dependent methyltransferases"/>
    <property type="match status" value="1"/>
</dbReference>
<reference evidence="4" key="1">
    <citation type="journal article" date="2023" name="Int. J. Syst. Evol. Microbiol.">
        <title>Methylocystis iwaonis sp. nov., a type II methane-oxidizing bacterium from surface soil of a rice paddy field in Japan, and emended description of the genus Methylocystis (ex Whittenbury et al. 1970) Bowman et al. 1993.</title>
        <authorList>
            <person name="Kaise H."/>
            <person name="Sawadogo J.B."/>
            <person name="Alam M.S."/>
            <person name="Ueno C."/>
            <person name="Dianou D."/>
            <person name="Shinjo R."/>
            <person name="Asakawa S."/>
        </authorList>
    </citation>
    <scope>NUCLEOTIDE SEQUENCE</scope>
    <source>
        <strain evidence="4">LMG27198</strain>
    </source>
</reference>
<keyword evidence="1" id="KW-0489">Methyltransferase</keyword>
<dbReference type="EMBL" id="BSEC01000001">
    <property type="protein sequence ID" value="GLI94210.1"/>
    <property type="molecule type" value="Genomic_DNA"/>
</dbReference>
<dbReference type="Gene3D" id="3.40.50.150">
    <property type="entry name" value="Vaccinia Virus protein VP39"/>
    <property type="match status" value="1"/>
</dbReference>
<proteinExistence type="predicted"/>
<evidence type="ECO:0000256" key="1">
    <source>
        <dbReference type="ARBA" id="ARBA00022603"/>
    </source>
</evidence>
<protein>
    <recommendedName>
        <fullName evidence="3">Methyltransferase domain-containing protein</fullName>
    </recommendedName>
</protein>
<organism evidence="4 5">
    <name type="scientific">Methylocystis echinoides</name>
    <dbReference type="NCBI Taxonomy" id="29468"/>
    <lineage>
        <taxon>Bacteria</taxon>
        <taxon>Pseudomonadati</taxon>
        <taxon>Pseudomonadota</taxon>
        <taxon>Alphaproteobacteria</taxon>
        <taxon>Hyphomicrobiales</taxon>
        <taxon>Methylocystaceae</taxon>
        <taxon>Methylocystis</taxon>
    </lineage>
</organism>
<dbReference type="RefSeq" id="WP_281804224.1">
    <property type="nucleotide sequence ID" value="NZ_BSEC01000001.1"/>
</dbReference>
<sequence length="246" mass="27775">MTTDYDPIAEEYRRAKQQPWRSHIEAYTLDAMLPDLAGKAVIDIACGEGFYTRRLRQKGAARVLGVDLSAGMIDLARQQEGAAPLGVDYLVGDGKELAFDAEFDVAFAAYFLNYAHDRNELRQMCDAVARSLKPGGRFITVNCSPMLDFDPARSYRQYGFEAKIQGALVEGTPIVWQIFLDDGSTIEIENYYLDQQIHEDAFRAAGFREVYWRAPKLSPEGEQGFGRDFWKPFLDNPTVAFIDCVK</sequence>
<dbReference type="PANTHER" id="PTHR43861">
    <property type="entry name" value="TRANS-ACONITATE 2-METHYLTRANSFERASE-RELATED"/>
    <property type="match status" value="1"/>
</dbReference>
<gene>
    <name evidence="4" type="ORF">LMG27198_32020</name>
</gene>
<name>A0A9W6GWK6_9HYPH</name>
<comment type="caution">
    <text evidence="4">The sequence shown here is derived from an EMBL/GenBank/DDBJ whole genome shotgun (WGS) entry which is preliminary data.</text>
</comment>
<accession>A0A9W6GWK6</accession>
<keyword evidence="2" id="KW-0808">Transferase</keyword>
<keyword evidence="5" id="KW-1185">Reference proteome</keyword>
<evidence type="ECO:0000256" key="2">
    <source>
        <dbReference type="ARBA" id="ARBA00022679"/>
    </source>
</evidence>
<dbReference type="InterPro" id="IPR041698">
    <property type="entry name" value="Methyltransf_25"/>
</dbReference>
<dbReference type="CDD" id="cd02440">
    <property type="entry name" value="AdoMet_MTases"/>
    <property type="match status" value="1"/>
</dbReference>
<dbReference type="InterPro" id="IPR029063">
    <property type="entry name" value="SAM-dependent_MTases_sf"/>
</dbReference>
<dbReference type="GO" id="GO:0008168">
    <property type="term" value="F:methyltransferase activity"/>
    <property type="evidence" value="ECO:0007669"/>
    <property type="project" value="UniProtKB-KW"/>
</dbReference>
<dbReference type="Pfam" id="PF13649">
    <property type="entry name" value="Methyltransf_25"/>
    <property type="match status" value="1"/>
</dbReference>
<dbReference type="AlphaFoldDB" id="A0A9W6GWK6"/>
<evidence type="ECO:0000313" key="4">
    <source>
        <dbReference type="EMBL" id="GLI94210.1"/>
    </source>
</evidence>
<dbReference type="PANTHER" id="PTHR43861:SF1">
    <property type="entry name" value="TRANS-ACONITATE 2-METHYLTRANSFERASE"/>
    <property type="match status" value="1"/>
</dbReference>